<evidence type="ECO:0000256" key="1">
    <source>
        <dbReference type="SAM" id="MobiDB-lite"/>
    </source>
</evidence>
<dbReference type="AlphaFoldDB" id="A0A0F9VJD6"/>
<name>A0A0F9VJD6_9ZZZZ</name>
<evidence type="ECO:0000313" key="2">
    <source>
        <dbReference type="EMBL" id="KKN65938.1"/>
    </source>
</evidence>
<sequence length="45" mass="5425">MVRKIISRVREDKNKQRRVTIPKEDKTLKDNDFVEIKKVEVKDAK</sequence>
<proteinExistence type="predicted"/>
<gene>
    <name evidence="2" type="ORF">LCGC14_0476410</name>
</gene>
<feature type="region of interest" description="Disordered" evidence="1">
    <location>
        <begin position="1"/>
        <end position="23"/>
    </location>
</feature>
<comment type="caution">
    <text evidence="2">The sequence shown here is derived from an EMBL/GenBank/DDBJ whole genome shotgun (WGS) entry which is preliminary data.</text>
</comment>
<organism evidence="2">
    <name type="scientific">marine sediment metagenome</name>
    <dbReference type="NCBI Taxonomy" id="412755"/>
    <lineage>
        <taxon>unclassified sequences</taxon>
        <taxon>metagenomes</taxon>
        <taxon>ecological metagenomes</taxon>
    </lineage>
</organism>
<dbReference type="EMBL" id="LAZR01000513">
    <property type="protein sequence ID" value="KKN65938.1"/>
    <property type="molecule type" value="Genomic_DNA"/>
</dbReference>
<protein>
    <submittedName>
        <fullName evidence="2">Uncharacterized protein</fullName>
    </submittedName>
</protein>
<accession>A0A0F9VJD6</accession>
<reference evidence="2" key="1">
    <citation type="journal article" date="2015" name="Nature">
        <title>Complex archaea that bridge the gap between prokaryotes and eukaryotes.</title>
        <authorList>
            <person name="Spang A."/>
            <person name="Saw J.H."/>
            <person name="Jorgensen S.L."/>
            <person name="Zaremba-Niedzwiedzka K."/>
            <person name="Martijn J."/>
            <person name="Lind A.E."/>
            <person name="van Eijk R."/>
            <person name="Schleper C."/>
            <person name="Guy L."/>
            <person name="Ettema T.J."/>
        </authorList>
    </citation>
    <scope>NUCLEOTIDE SEQUENCE</scope>
</reference>